<accession>A0A975FNI6</accession>
<feature type="transmembrane region" description="Helical" evidence="1">
    <location>
        <begin position="6"/>
        <end position="21"/>
    </location>
</feature>
<sequence>MELLFIALGGAILGLAARYLLPRRRLHGVVLLPAAGAAIAMALWVALTWLGWAWDGGWIWAVVLVVTGLAVAGIDLLIGPMRERADEARFDELVKHGVAHA</sequence>
<feature type="transmembrane region" description="Helical" evidence="1">
    <location>
        <begin position="28"/>
        <end position="52"/>
    </location>
</feature>
<dbReference type="KEGG" id="aarc:G127AT_13470"/>
<evidence type="ECO:0000313" key="2">
    <source>
        <dbReference type="EMBL" id="QTX04276.1"/>
    </source>
</evidence>
<reference evidence="2" key="1">
    <citation type="submission" date="2021-03" db="EMBL/GenBank/DDBJ databases">
        <title>Agromyces archimandritus sp. nov., isolated from the cockroach Archimandrita tessellata.</title>
        <authorList>
            <person name="Guzman J."/>
            <person name="Ortuzar M."/>
            <person name="Poehlein A."/>
            <person name="Daniel R."/>
            <person name="Trujillo M."/>
            <person name="Vilcinskas A."/>
        </authorList>
    </citation>
    <scope>NUCLEOTIDE SEQUENCE</scope>
    <source>
        <strain evidence="2">G127AT</strain>
    </source>
</reference>
<keyword evidence="1" id="KW-0472">Membrane</keyword>
<dbReference type="Proteomes" id="UP000671914">
    <property type="component" value="Chromosome"/>
</dbReference>
<organism evidence="2 3">
    <name type="scientific">Agromyces archimandritae</name>
    <dbReference type="NCBI Taxonomy" id="2781962"/>
    <lineage>
        <taxon>Bacteria</taxon>
        <taxon>Bacillati</taxon>
        <taxon>Actinomycetota</taxon>
        <taxon>Actinomycetes</taxon>
        <taxon>Micrococcales</taxon>
        <taxon>Microbacteriaceae</taxon>
        <taxon>Agromyces</taxon>
    </lineage>
</organism>
<keyword evidence="1" id="KW-1133">Transmembrane helix</keyword>
<name>A0A975FNI6_9MICO</name>
<evidence type="ECO:0000313" key="3">
    <source>
        <dbReference type="Proteomes" id="UP000671914"/>
    </source>
</evidence>
<feature type="transmembrane region" description="Helical" evidence="1">
    <location>
        <begin position="58"/>
        <end position="79"/>
    </location>
</feature>
<keyword evidence="3" id="KW-1185">Reference proteome</keyword>
<keyword evidence="1" id="KW-0812">Transmembrane</keyword>
<gene>
    <name evidence="2" type="ORF">G127AT_13470</name>
</gene>
<dbReference type="RefSeq" id="WP_210897704.1">
    <property type="nucleotide sequence ID" value="NZ_CP071696.1"/>
</dbReference>
<proteinExistence type="predicted"/>
<evidence type="ECO:0000256" key="1">
    <source>
        <dbReference type="SAM" id="Phobius"/>
    </source>
</evidence>
<protein>
    <submittedName>
        <fullName evidence="2">Uncharacterized protein</fullName>
    </submittedName>
</protein>
<dbReference type="AlphaFoldDB" id="A0A975FNI6"/>
<dbReference type="EMBL" id="CP071696">
    <property type="protein sequence ID" value="QTX04276.1"/>
    <property type="molecule type" value="Genomic_DNA"/>
</dbReference>